<organism evidence="1 2">
    <name type="scientific">Flavobacterium johnsoniae</name>
    <name type="common">Cytophaga johnsonae</name>
    <dbReference type="NCBI Taxonomy" id="986"/>
    <lineage>
        <taxon>Bacteria</taxon>
        <taxon>Pseudomonadati</taxon>
        <taxon>Bacteroidota</taxon>
        <taxon>Flavobacteriia</taxon>
        <taxon>Flavobacteriales</taxon>
        <taxon>Flavobacteriaceae</taxon>
        <taxon>Flavobacterium</taxon>
    </lineage>
</organism>
<reference evidence="1 2" key="1">
    <citation type="submission" date="2016-10" db="EMBL/GenBank/DDBJ databases">
        <title>Draft Genome Sequence of Rhizobacteria Flavobacterium johnsoniae CI04.</title>
        <authorList>
            <person name="Bravo J.I."/>
            <person name="Lozano G.L."/>
            <person name="Handelsman J."/>
        </authorList>
    </citation>
    <scope>NUCLEOTIDE SEQUENCE [LARGE SCALE GENOMIC DNA]</scope>
    <source>
        <strain evidence="1 2">CI04</strain>
    </source>
</reference>
<proteinExistence type="predicted"/>
<comment type="caution">
    <text evidence="1">The sequence shown here is derived from an EMBL/GenBank/DDBJ whole genome shotgun (WGS) entry which is preliminary data.</text>
</comment>
<accession>A0A1J7BQS2</accession>
<dbReference type="Proteomes" id="UP000182826">
    <property type="component" value="Unassembled WGS sequence"/>
</dbReference>
<keyword evidence="2" id="KW-1185">Reference proteome</keyword>
<dbReference type="AlphaFoldDB" id="A0A1J7BQS2"/>
<gene>
    <name evidence="1" type="ORF">BKM63_18930</name>
</gene>
<evidence type="ECO:0000313" key="2">
    <source>
        <dbReference type="Proteomes" id="UP000182826"/>
    </source>
</evidence>
<sequence>MEFGIYILKLWQSLLNSKIEIKNLYFVTFKNRLENKQYSQDDFFFVSIALFLKIEVKLIVKFKLIFLKK</sequence>
<evidence type="ECO:0000313" key="1">
    <source>
        <dbReference type="EMBL" id="OIV40917.1"/>
    </source>
</evidence>
<name>A0A1J7BQS2_FLAJO</name>
<dbReference type="EMBL" id="MLFK01000009">
    <property type="protein sequence ID" value="OIV40917.1"/>
    <property type="molecule type" value="Genomic_DNA"/>
</dbReference>
<protein>
    <submittedName>
        <fullName evidence="1">Uncharacterized protein</fullName>
    </submittedName>
</protein>